<evidence type="ECO:0000313" key="8">
    <source>
        <dbReference type="Proteomes" id="UP000026249"/>
    </source>
</evidence>
<gene>
    <name evidence="7" type="ORF">ACMU_16220</name>
</gene>
<keyword evidence="5" id="KW-0413">Isomerase</keyword>
<organism evidence="7 8">
    <name type="scientific">Actibacterium mucosum KCTC 23349</name>
    <dbReference type="NCBI Taxonomy" id="1454373"/>
    <lineage>
        <taxon>Bacteria</taxon>
        <taxon>Pseudomonadati</taxon>
        <taxon>Pseudomonadota</taxon>
        <taxon>Alphaproteobacteria</taxon>
        <taxon>Rhodobacterales</taxon>
        <taxon>Roseobacteraceae</taxon>
        <taxon>Actibacterium</taxon>
    </lineage>
</organism>
<dbReference type="InterPro" id="IPR029045">
    <property type="entry name" value="ClpP/crotonase-like_dom_sf"/>
</dbReference>
<dbReference type="STRING" id="1454373.ACMU_16220"/>
<accession>A0A037ZIJ3</accession>
<evidence type="ECO:0000256" key="5">
    <source>
        <dbReference type="ARBA" id="ARBA00023235"/>
    </source>
</evidence>
<dbReference type="Gene3D" id="3.90.226.10">
    <property type="entry name" value="2-enoyl-CoA Hydratase, Chain A, domain 1"/>
    <property type="match status" value="1"/>
</dbReference>
<evidence type="ECO:0000256" key="3">
    <source>
        <dbReference type="ARBA" id="ARBA00022832"/>
    </source>
</evidence>
<dbReference type="Proteomes" id="UP000026249">
    <property type="component" value="Unassembled WGS sequence"/>
</dbReference>
<dbReference type="GO" id="GO:0006635">
    <property type="term" value="P:fatty acid beta-oxidation"/>
    <property type="evidence" value="ECO:0007669"/>
    <property type="project" value="UniProtKB-UniPathway"/>
</dbReference>
<dbReference type="InterPro" id="IPR001753">
    <property type="entry name" value="Enoyl-CoA_hydra/iso"/>
</dbReference>
<evidence type="ECO:0000256" key="2">
    <source>
        <dbReference type="ARBA" id="ARBA00005254"/>
    </source>
</evidence>
<evidence type="ECO:0008006" key="9">
    <source>
        <dbReference type="Google" id="ProtNLM"/>
    </source>
</evidence>
<evidence type="ECO:0000313" key="7">
    <source>
        <dbReference type="EMBL" id="KAJ54660.1"/>
    </source>
</evidence>
<dbReference type="PANTHER" id="PTHR43149">
    <property type="entry name" value="ENOYL-COA HYDRATASE"/>
    <property type="match status" value="1"/>
</dbReference>
<dbReference type="UniPathway" id="UPA00659"/>
<comment type="caution">
    <text evidence="7">The sequence shown here is derived from an EMBL/GenBank/DDBJ whole genome shotgun (WGS) entry which is preliminary data.</text>
</comment>
<dbReference type="NCBIfam" id="NF005699">
    <property type="entry name" value="PRK07509.1"/>
    <property type="match status" value="1"/>
</dbReference>
<dbReference type="RefSeq" id="WP_035260814.1">
    <property type="nucleotide sequence ID" value="NZ_JFKE01000006.1"/>
</dbReference>
<keyword evidence="4" id="KW-0443">Lipid metabolism</keyword>
<dbReference type="OrthoDB" id="9781757at2"/>
<protein>
    <recommendedName>
        <fullName evidence="9">Enoyl-CoA hydratase</fullName>
    </recommendedName>
</protein>
<proteinExistence type="inferred from homology"/>
<dbReference type="InterPro" id="IPR018376">
    <property type="entry name" value="Enoyl-CoA_hyd/isom_CS"/>
</dbReference>
<dbReference type="PROSITE" id="PS00166">
    <property type="entry name" value="ENOYL_COA_HYDRATASE"/>
    <property type="match status" value="1"/>
</dbReference>
<dbReference type="EMBL" id="JFKE01000006">
    <property type="protein sequence ID" value="KAJ54660.1"/>
    <property type="molecule type" value="Genomic_DNA"/>
</dbReference>
<comment type="similarity">
    <text evidence="2 6">Belongs to the enoyl-CoA hydratase/isomerase family.</text>
</comment>
<evidence type="ECO:0000256" key="6">
    <source>
        <dbReference type="RuleBase" id="RU003707"/>
    </source>
</evidence>
<comment type="pathway">
    <text evidence="1">Lipid metabolism; fatty acid beta-oxidation.</text>
</comment>
<evidence type="ECO:0000256" key="4">
    <source>
        <dbReference type="ARBA" id="ARBA00023098"/>
    </source>
</evidence>
<dbReference type="InterPro" id="IPR045002">
    <property type="entry name" value="Ech1-like"/>
</dbReference>
<keyword evidence="8" id="KW-1185">Reference proteome</keyword>
<evidence type="ECO:0000256" key="1">
    <source>
        <dbReference type="ARBA" id="ARBA00005005"/>
    </source>
</evidence>
<dbReference type="Gene3D" id="1.10.12.10">
    <property type="entry name" value="Lyase 2-enoyl-coa Hydratase, Chain A, domain 2"/>
    <property type="match status" value="1"/>
</dbReference>
<reference evidence="7 8" key="1">
    <citation type="submission" date="2014-03" db="EMBL/GenBank/DDBJ databases">
        <title>Draft Genome Sequence of Actibacterium mucosum KCTC 23349, a Marine Alphaproteobacterium with Complex Ionic Requirements Isolated from Mediterranean Seawater at Malvarrosa Beach, Valencia, Spain.</title>
        <authorList>
            <person name="Arahal D.R."/>
            <person name="Shao Z."/>
            <person name="Lai Q."/>
            <person name="Pujalte M.J."/>
        </authorList>
    </citation>
    <scope>NUCLEOTIDE SEQUENCE [LARGE SCALE GENOMIC DNA]</scope>
    <source>
        <strain evidence="7 8">KCTC 23349</strain>
    </source>
</reference>
<dbReference type="GO" id="GO:0016853">
    <property type="term" value="F:isomerase activity"/>
    <property type="evidence" value="ECO:0007669"/>
    <property type="project" value="UniProtKB-KW"/>
</dbReference>
<dbReference type="PANTHER" id="PTHR43149:SF1">
    <property type="entry name" value="DELTA(3,5)-DELTA(2,4)-DIENOYL-COA ISOMERASE, MITOCHONDRIAL"/>
    <property type="match status" value="1"/>
</dbReference>
<sequence length="263" mass="27688">MTDILTLTEADGIATVSLNRPDRKNAWVWDTFDGLADMAAQLATRDGLRAVILRGAGGCFSSGLDTSMFMEFAGDMDAVKAQMAVGNGPRGANRFQAPCVAWQDLPVPVIAAIDGVAYGAGMQLALAADFRIAAPDARLSIREAKWGLIPDMGLTQSLPKLLRADLAKDLIMTGRVLDADVALGMGLITRIADDPHAAAQAMAAELSARSPDAVRATKTMVEAAWATPDALALEAALQADLIGSPNQVEAVMAGMQNRPPKFR</sequence>
<dbReference type="InterPro" id="IPR014748">
    <property type="entry name" value="Enoyl-CoA_hydra_C"/>
</dbReference>
<dbReference type="Pfam" id="PF00378">
    <property type="entry name" value="ECH_1"/>
    <property type="match status" value="1"/>
</dbReference>
<dbReference type="AlphaFoldDB" id="A0A037ZIJ3"/>
<keyword evidence="3" id="KW-0276">Fatty acid metabolism</keyword>
<dbReference type="CDD" id="cd06558">
    <property type="entry name" value="crotonase-like"/>
    <property type="match status" value="1"/>
</dbReference>
<dbReference type="SUPFAM" id="SSF52096">
    <property type="entry name" value="ClpP/crotonase"/>
    <property type="match status" value="1"/>
</dbReference>
<name>A0A037ZIJ3_9RHOB</name>